<organism evidence="2 3">
    <name type="scientific">Legionella lytica</name>
    <dbReference type="NCBI Taxonomy" id="96232"/>
    <lineage>
        <taxon>Bacteria</taxon>
        <taxon>Pseudomonadati</taxon>
        <taxon>Pseudomonadota</taxon>
        <taxon>Gammaproteobacteria</taxon>
        <taxon>Legionellales</taxon>
        <taxon>Legionellaceae</taxon>
        <taxon>Legionella</taxon>
    </lineage>
</organism>
<dbReference type="EMBL" id="JBGORX010000001">
    <property type="protein sequence ID" value="MFJ1268271.1"/>
    <property type="molecule type" value="Genomic_DNA"/>
</dbReference>
<accession>A0ABW8D8U1</accession>
<keyword evidence="3" id="KW-1185">Reference proteome</keyword>
<dbReference type="InterPro" id="IPR007074">
    <property type="entry name" value="LicD/FKTN/FKRP_NTP_transf"/>
</dbReference>
<name>A0ABW8D8U1_9GAMM</name>
<evidence type="ECO:0000313" key="2">
    <source>
        <dbReference type="EMBL" id="MFJ1268271.1"/>
    </source>
</evidence>
<feature type="domain" description="LicD/FKTN/FKRP nucleotidyltransferase" evidence="1">
    <location>
        <begin position="39"/>
        <end position="258"/>
    </location>
</feature>
<dbReference type="Proteomes" id="UP001615550">
    <property type="component" value="Unassembled WGS sequence"/>
</dbReference>
<gene>
    <name evidence="2" type="ORF">ACD661_06860</name>
</gene>
<dbReference type="PANTHER" id="PTHR43404:SF2">
    <property type="entry name" value="LIPOPOLYSACCHARIDE CHOLINEPHOSPHOTRANSFERASE LICD"/>
    <property type="match status" value="1"/>
</dbReference>
<evidence type="ECO:0000313" key="3">
    <source>
        <dbReference type="Proteomes" id="UP001615550"/>
    </source>
</evidence>
<keyword evidence="2" id="KW-0808">Transferase</keyword>
<comment type="caution">
    <text evidence="2">The sequence shown here is derived from an EMBL/GenBank/DDBJ whole genome shotgun (WGS) entry which is preliminary data.</text>
</comment>
<reference evidence="2 3" key="1">
    <citation type="submission" date="2024-08" db="EMBL/GenBank/DDBJ databases">
        <title>Draft Genome Sequence of Legionella lytica strain DSB2004, Isolated From a Fire Sprinkler System.</title>
        <authorList>
            <person name="Everhart A.D."/>
            <person name="Kidane D.T."/>
            <person name="Farone A.L."/>
            <person name="Farone M.B."/>
        </authorList>
    </citation>
    <scope>NUCLEOTIDE SEQUENCE [LARGE SCALE GENOMIC DNA]</scope>
    <source>
        <strain evidence="2 3">DSB2004</strain>
    </source>
</reference>
<proteinExistence type="predicted"/>
<sequence>MALEKQINPHSADTALSDGRLRQAQLKMLAMLEVVDAICQKHSLDYWLDAGTLLGAIRHQGFIPWDDDMDIAMPRASYEEFLRIAPQELPDHIWLQTIHTDPGYFNMATPLKIRDRSSRYIEKHEQGNEPYVQGIFIDVFVYDRMPEDQKQRKRYKFLAKKISRFLSAKYGAVSIGHHAGVYKALGKLLPKALLESSLNNIIQKANNSNSPYWGRGYNCVGKNFLKKEDIYPLKRAVFETGSFNIPHNAAELLSQQFGDYLTLPPENQRVMRHCKELVPHLNSSL</sequence>
<dbReference type="Pfam" id="PF04991">
    <property type="entry name" value="LicD"/>
    <property type="match status" value="1"/>
</dbReference>
<dbReference type="RefSeq" id="WP_400187084.1">
    <property type="nucleotide sequence ID" value="NZ_JBGORX010000001.1"/>
</dbReference>
<dbReference type="PANTHER" id="PTHR43404">
    <property type="entry name" value="LIPOPOLYSACCHARIDE CHOLINEPHOSPHOTRANSFERASE LICD"/>
    <property type="match status" value="1"/>
</dbReference>
<evidence type="ECO:0000259" key="1">
    <source>
        <dbReference type="Pfam" id="PF04991"/>
    </source>
</evidence>
<dbReference type="InterPro" id="IPR052942">
    <property type="entry name" value="LPS_cholinephosphotransferase"/>
</dbReference>
<protein>
    <submittedName>
        <fullName evidence="2">Phosphorylcholine transferase LicD</fullName>
    </submittedName>
</protein>
<dbReference type="GO" id="GO:0016740">
    <property type="term" value="F:transferase activity"/>
    <property type="evidence" value="ECO:0007669"/>
    <property type="project" value="UniProtKB-KW"/>
</dbReference>